<organism evidence="2 3">
    <name type="scientific">Psychroserpens algicola</name>
    <dbReference type="NCBI Taxonomy" id="1719034"/>
    <lineage>
        <taxon>Bacteria</taxon>
        <taxon>Pseudomonadati</taxon>
        <taxon>Bacteroidota</taxon>
        <taxon>Flavobacteriia</taxon>
        <taxon>Flavobacteriales</taxon>
        <taxon>Flavobacteriaceae</taxon>
        <taxon>Psychroserpens</taxon>
    </lineage>
</organism>
<evidence type="ECO:0000313" key="3">
    <source>
        <dbReference type="Proteomes" id="UP001203687"/>
    </source>
</evidence>
<dbReference type="Pfam" id="PF13186">
    <property type="entry name" value="SPASM"/>
    <property type="match status" value="1"/>
</dbReference>
<dbReference type="SUPFAM" id="SSF102114">
    <property type="entry name" value="Radical SAM enzymes"/>
    <property type="match status" value="1"/>
</dbReference>
<dbReference type="InterPro" id="IPR026497">
    <property type="entry name" value="GRASP-with-SPASM"/>
</dbReference>
<accession>A0ABT0HC43</accession>
<evidence type="ECO:0000259" key="1">
    <source>
        <dbReference type="Pfam" id="PF13186"/>
    </source>
</evidence>
<reference evidence="2" key="1">
    <citation type="submission" date="2022-04" db="EMBL/GenBank/DDBJ databases">
        <authorList>
            <person name="Ren T."/>
        </authorList>
    </citation>
    <scope>NUCLEOTIDE SEQUENCE</scope>
    <source>
        <strain evidence="2">F63249</strain>
    </source>
</reference>
<name>A0ABT0HC43_9FLAO</name>
<dbReference type="Proteomes" id="UP001203687">
    <property type="component" value="Unassembled WGS sequence"/>
</dbReference>
<keyword evidence="3" id="KW-1185">Reference proteome</keyword>
<sequence>MMKTLNKYFILFNNCIPVKGASRSIICDLQNQKYVFIPNNFYTILKDDLGKKISEIYEMYGASNEAILDEYFSYLIDNNLGFVDDEPELFPELNLDWDFPSAITNAQIDIDAETYNSATNKAVISELSAMNCQCVEFRFYKKANLQLLTEILNQTKDSRINEIRLILPFDEEIETSLKEDLLYKHQRINGITFHSSQTYSKSSTKGVHMFYLKDDLDPSKCGEICPLSFVINVESFTESVNFNNCLNKKVAIDKDGYIKNCGSQSESFGNVNDTSLAKAISDSKFQKLWHLKKDDIEVCKDCEFRYICTDCRMFKKEDSNVYSKPKKCTYDPYSTTWA</sequence>
<feature type="domain" description="4Fe4S-binding SPASM" evidence="1">
    <location>
        <begin position="246"/>
        <end position="303"/>
    </location>
</feature>
<dbReference type="Gene3D" id="3.20.20.70">
    <property type="entry name" value="Aldolase class I"/>
    <property type="match status" value="1"/>
</dbReference>
<comment type="caution">
    <text evidence="2">The sequence shown here is derived from an EMBL/GenBank/DDBJ whole genome shotgun (WGS) entry which is preliminary data.</text>
</comment>
<gene>
    <name evidence="2" type="primary">gwsS</name>
    <name evidence="2" type="ORF">MUY34_14940</name>
</gene>
<dbReference type="NCBIfam" id="TIGR04085">
    <property type="entry name" value="rSAM_more_4Fe4S"/>
    <property type="match status" value="1"/>
</dbReference>
<protein>
    <submittedName>
        <fullName evidence="2">Grasp-with-spasm system SPASM domain peptide maturase</fullName>
    </submittedName>
</protein>
<dbReference type="InterPro" id="IPR023885">
    <property type="entry name" value="4Fe4S-binding_SPASM_dom"/>
</dbReference>
<dbReference type="RefSeq" id="WP_248413709.1">
    <property type="nucleotide sequence ID" value="NZ_JALPQF010000017.1"/>
</dbReference>
<dbReference type="InterPro" id="IPR058240">
    <property type="entry name" value="rSAM_sf"/>
</dbReference>
<evidence type="ECO:0000313" key="2">
    <source>
        <dbReference type="EMBL" id="MCK8481928.1"/>
    </source>
</evidence>
<dbReference type="EMBL" id="JALPQF010000017">
    <property type="protein sequence ID" value="MCK8481928.1"/>
    <property type="molecule type" value="Genomic_DNA"/>
</dbReference>
<proteinExistence type="predicted"/>
<dbReference type="NCBIfam" id="TIGR04193">
    <property type="entry name" value="SPASM_w_grasp"/>
    <property type="match status" value="1"/>
</dbReference>
<dbReference type="InterPro" id="IPR013785">
    <property type="entry name" value="Aldolase_TIM"/>
</dbReference>